<accession>A0ABT7JXJ5</accession>
<gene>
    <name evidence="4" type="ORF">PY649_19370</name>
</gene>
<dbReference type="EMBL" id="JARFYM010000016">
    <property type="protein sequence ID" value="MDL2401068.1"/>
    <property type="molecule type" value="Genomic_DNA"/>
</dbReference>
<dbReference type="GO" id="GO:0016787">
    <property type="term" value="F:hydrolase activity"/>
    <property type="evidence" value="ECO:0007669"/>
    <property type="project" value="UniProtKB-KW"/>
</dbReference>
<dbReference type="PANTHER" id="PTHR48081">
    <property type="entry name" value="AB HYDROLASE SUPERFAMILY PROTEIN C4A8.06C"/>
    <property type="match status" value="1"/>
</dbReference>
<evidence type="ECO:0000256" key="2">
    <source>
        <dbReference type="SAM" id="MobiDB-lite"/>
    </source>
</evidence>
<evidence type="ECO:0000256" key="1">
    <source>
        <dbReference type="ARBA" id="ARBA00022801"/>
    </source>
</evidence>
<feature type="region of interest" description="Disordered" evidence="2">
    <location>
        <begin position="1"/>
        <end position="22"/>
    </location>
</feature>
<keyword evidence="1 4" id="KW-0378">Hydrolase</keyword>
<dbReference type="InterPro" id="IPR013094">
    <property type="entry name" value="AB_hydrolase_3"/>
</dbReference>
<dbReference type="Proteomes" id="UP001172645">
    <property type="component" value="Unassembled WGS sequence"/>
</dbReference>
<proteinExistence type="predicted"/>
<dbReference type="InterPro" id="IPR050300">
    <property type="entry name" value="GDXG_lipolytic_enzyme"/>
</dbReference>
<comment type="caution">
    <text evidence="4">The sequence shown here is derived from an EMBL/GenBank/DDBJ whole genome shotgun (WGS) entry which is preliminary data.</text>
</comment>
<dbReference type="SUPFAM" id="SSF53474">
    <property type="entry name" value="alpha/beta-Hydrolases"/>
    <property type="match status" value="1"/>
</dbReference>
<evidence type="ECO:0000259" key="3">
    <source>
        <dbReference type="Pfam" id="PF07859"/>
    </source>
</evidence>
<evidence type="ECO:0000313" key="5">
    <source>
        <dbReference type="Proteomes" id="UP001172645"/>
    </source>
</evidence>
<evidence type="ECO:0000313" key="4">
    <source>
        <dbReference type="EMBL" id="MDL2401068.1"/>
    </source>
</evidence>
<dbReference type="Gene3D" id="3.40.50.1820">
    <property type="entry name" value="alpha/beta hydrolase"/>
    <property type="match status" value="1"/>
</dbReference>
<keyword evidence="5" id="KW-1185">Reference proteome</keyword>
<feature type="domain" description="Alpha/beta hydrolase fold-3" evidence="3">
    <location>
        <begin position="134"/>
        <end position="342"/>
    </location>
</feature>
<dbReference type="Pfam" id="PF07859">
    <property type="entry name" value="Abhydrolase_3"/>
    <property type="match status" value="1"/>
</dbReference>
<sequence>MIPKAKPATRSDPEPVRSRAPSHVTTVATRILKLTTIIAGVSIMTQSVFAQDAATDQHLAPAVRGFVGELNKNASPFWTLPGPQVRAVLTGLQKQTPVDVSGITVSEKTISQDGRSVKLYVVKPDHVKGSLPVVLFIHGGVWIAGDFENHKRLVRDIAVGSGSAVVFVEYTPIPDAVFPTQIEESYAAAKWVAAHGDEIGVDGSRMAVAGNSVGGDMSAALAIMAKDRGGPNFRYQALLIPAVDTNFDTSSYGEFATGRFLSREFMEFGWNIYAPDEKTRGNPYAAPLRASIEQLKGLPPALVITAENDPLRDEGEAYARKLADAGVSVTATRYNGTIHDFVLLNALRDQPTTKAALDQINAGLREHLK</sequence>
<organism evidence="4 5">
    <name type="scientific">Rhizobium mayense</name>
    <dbReference type="NCBI Taxonomy" id="1312184"/>
    <lineage>
        <taxon>Bacteria</taxon>
        <taxon>Pseudomonadati</taxon>
        <taxon>Pseudomonadota</taxon>
        <taxon>Alphaproteobacteria</taxon>
        <taxon>Hyphomicrobiales</taxon>
        <taxon>Rhizobiaceae</taxon>
        <taxon>Rhizobium/Agrobacterium group</taxon>
        <taxon>Rhizobium</taxon>
    </lineage>
</organism>
<reference evidence="4" key="1">
    <citation type="submission" date="2023-06" db="EMBL/GenBank/DDBJ databases">
        <title>Phylogenetic Diversity of Rhizobium strains.</title>
        <authorList>
            <person name="Moura F.T."/>
            <person name="Helene L.C.F."/>
            <person name="Hungria M."/>
        </authorList>
    </citation>
    <scope>NUCLEOTIDE SEQUENCE</scope>
    <source>
        <strain evidence="4">CCGE526</strain>
    </source>
</reference>
<dbReference type="InterPro" id="IPR029058">
    <property type="entry name" value="AB_hydrolase_fold"/>
</dbReference>
<dbReference type="PANTHER" id="PTHR48081:SF8">
    <property type="entry name" value="ALPHA_BETA HYDROLASE FOLD-3 DOMAIN-CONTAINING PROTEIN-RELATED"/>
    <property type="match status" value="1"/>
</dbReference>
<protein>
    <submittedName>
        <fullName evidence="4">Alpha/beta hydrolase</fullName>
    </submittedName>
</protein>
<name>A0ABT7JXJ5_9HYPH</name>